<evidence type="ECO:0000256" key="1">
    <source>
        <dbReference type="SAM" id="Phobius"/>
    </source>
</evidence>
<dbReference type="EMBL" id="LR796214">
    <property type="protein sequence ID" value="CAB4127696.1"/>
    <property type="molecule type" value="Genomic_DNA"/>
</dbReference>
<gene>
    <name evidence="2" type="ORF">UFOVP93_34</name>
</gene>
<accession>A0A6J5L303</accession>
<sequence>MTAIAFDTLAYAKKMKELGFTEKQPEGQAEELAKIIDNQIATKRDLREWAYKIILSVGGMLVASVSILYNLLRGIH</sequence>
<feature type="transmembrane region" description="Helical" evidence="1">
    <location>
        <begin position="49"/>
        <end position="72"/>
    </location>
</feature>
<evidence type="ECO:0008006" key="3">
    <source>
        <dbReference type="Google" id="ProtNLM"/>
    </source>
</evidence>
<keyword evidence="1" id="KW-0812">Transmembrane</keyword>
<keyword evidence="1" id="KW-1133">Transmembrane helix</keyword>
<evidence type="ECO:0000313" key="2">
    <source>
        <dbReference type="EMBL" id="CAB4127696.1"/>
    </source>
</evidence>
<name>A0A6J5L303_9CAUD</name>
<protein>
    <recommendedName>
        <fullName evidence="3">DUF1640 domain-containing protein</fullName>
    </recommendedName>
</protein>
<organism evidence="2">
    <name type="scientific">uncultured Caudovirales phage</name>
    <dbReference type="NCBI Taxonomy" id="2100421"/>
    <lineage>
        <taxon>Viruses</taxon>
        <taxon>Duplodnaviria</taxon>
        <taxon>Heunggongvirae</taxon>
        <taxon>Uroviricota</taxon>
        <taxon>Caudoviricetes</taxon>
        <taxon>Peduoviridae</taxon>
        <taxon>Maltschvirus</taxon>
        <taxon>Maltschvirus maltsch</taxon>
    </lineage>
</organism>
<keyword evidence="1" id="KW-0472">Membrane</keyword>
<proteinExistence type="predicted"/>
<reference evidence="2" key="1">
    <citation type="submission" date="2020-04" db="EMBL/GenBank/DDBJ databases">
        <authorList>
            <person name="Chiriac C."/>
            <person name="Salcher M."/>
            <person name="Ghai R."/>
            <person name="Kavagutti S V."/>
        </authorList>
    </citation>
    <scope>NUCLEOTIDE SEQUENCE</scope>
</reference>